<name>A0ABY2KP15_9RHOB</name>
<dbReference type="PANTHER" id="PTHR39600:SF1">
    <property type="entry name" value="PEPTIDASE INHIBITOR I78 FAMILY PROTEIN"/>
    <property type="match status" value="1"/>
</dbReference>
<dbReference type="InterPro" id="IPR021719">
    <property type="entry name" value="Prot_inh_I78"/>
</dbReference>
<evidence type="ECO:0000313" key="1">
    <source>
        <dbReference type="EMBL" id="TGD43781.1"/>
    </source>
</evidence>
<evidence type="ECO:0008006" key="3">
    <source>
        <dbReference type="Google" id="ProtNLM"/>
    </source>
</evidence>
<dbReference type="Pfam" id="PF11720">
    <property type="entry name" value="Inhibitor_I78"/>
    <property type="match status" value="1"/>
</dbReference>
<evidence type="ECO:0000313" key="2">
    <source>
        <dbReference type="Proteomes" id="UP000297741"/>
    </source>
</evidence>
<sequence>MGILLFRFGDRLRETACQGKTLRREFPLLSKAVKPWLRRLSPVRTAGVEDGQREWPNAWAGAARHPSCRRRMETSMKHAAFAGCIVAALAACQPVVPDGPDLSSCGANALQGLVGQPASVLETMKFGQQTRIIRPDTAVTMDYRVDRLNIEIDRTERISRVHCS</sequence>
<dbReference type="PANTHER" id="PTHR39600">
    <property type="entry name" value="PEPTIDASE INHIBITOR I78 FAMILY PROTEIN"/>
    <property type="match status" value="1"/>
</dbReference>
<protein>
    <recommendedName>
        <fullName evidence="3">Peptidase inhibitor I78 family protein</fullName>
    </recommendedName>
</protein>
<proteinExistence type="predicted"/>
<gene>
    <name evidence="1" type="ORF">EEB11_07265</name>
</gene>
<comment type="caution">
    <text evidence="1">The sequence shown here is derived from an EMBL/GenBank/DDBJ whole genome shotgun (WGS) entry which is preliminary data.</text>
</comment>
<organism evidence="1 2">
    <name type="scientific">Pseudotabrizicola sediminis</name>
    <dbReference type="NCBI Taxonomy" id="2486418"/>
    <lineage>
        <taxon>Bacteria</taxon>
        <taxon>Pseudomonadati</taxon>
        <taxon>Pseudomonadota</taxon>
        <taxon>Alphaproteobacteria</taxon>
        <taxon>Rhodobacterales</taxon>
        <taxon>Paracoccaceae</taxon>
        <taxon>Pseudotabrizicola</taxon>
    </lineage>
</organism>
<dbReference type="Proteomes" id="UP000297741">
    <property type="component" value="Unassembled WGS sequence"/>
</dbReference>
<keyword evidence="2" id="KW-1185">Reference proteome</keyword>
<reference evidence="1 2" key="1">
    <citation type="submission" date="2018-11" db="EMBL/GenBank/DDBJ databases">
        <title>Tabrizicola sp. isolated from sediment of alpine lake.</title>
        <authorList>
            <person name="Liu Z."/>
        </authorList>
    </citation>
    <scope>NUCLEOTIDE SEQUENCE [LARGE SCALE GENOMIC DNA]</scope>
    <source>
        <strain evidence="1 2">DRYC-M-16</strain>
    </source>
</reference>
<dbReference type="EMBL" id="RPEM01000004">
    <property type="protein sequence ID" value="TGD43781.1"/>
    <property type="molecule type" value="Genomic_DNA"/>
</dbReference>
<dbReference type="Gene3D" id="3.30.10.10">
    <property type="entry name" value="Trypsin Inhibitor V, subunit A"/>
    <property type="match status" value="1"/>
</dbReference>
<accession>A0ABY2KP15</accession>